<name>A0A4Y7JFC2_PAPSO</name>
<protein>
    <submittedName>
        <fullName evidence="1">Uncharacterized protein</fullName>
    </submittedName>
</protein>
<reference evidence="1 2" key="1">
    <citation type="journal article" date="2018" name="Science">
        <title>The opium poppy genome and morphinan production.</title>
        <authorList>
            <person name="Guo L."/>
            <person name="Winzer T."/>
            <person name="Yang X."/>
            <person name="Li Y."/>
            <person name="Ning Z."/>
            <person name="He Z."/>
            <person name="Teodor R."/>
            <person name="Lu Y."/>
            <person name="Bowser T.A."/>
            <person name="Graham I.A."/>
            <person name="Ye K."/>
        </authorList>
    </citation>
    <scope>NUCLEOTIDE SEQUENCE [LARGE SCALE GENOMIC DNA]</scope>
    <source>
        <strain evidence="2">cv. HN1</strain>
        <tissue evidence="1">Leaves</tissue>
    </source>
</reference>
<accession>A0A4Y7JFC2</accession>
<organism evidence="1 2">
    <name type="scientific">Papaver somniferum</name>
    <name type="common">Opium poppy</name>
    <dbReference type="NCBI Taxonomy" id="3469"/>
    <lineage>
        <taxon>Eukaryota</taxon>
        <taxon>Viridiplantae</taxon>
        <taxon>Streptophyta</taxon>
        <taxon>Embryophyta</taxon>
        <taxon>Tracheophyta</taxon>
        <taxon>Spermatophyta</taxon>
        <taxon>Magnoliopsida</taxon>
        <taxon>Ranunculales</taxon>
        <taxon>Papaveraceae</taxon>
        <taxon>Papaveroideae</taxon>
        <taxon>Papaver</taxon>
    </lineage>
</organism>
<sequence length="79" mass="8438">MALRAPFLNCSATAIICYTILQLHIPIEQQPTIISNSAFPAPAQLTTTSIPISKSLEPICSTSAAQFLHSHTILSITTS</sequence>
<proteinExistence type="predicted"/>
<dbReference type="Proteomes" id="UP000316621">
    <property type="component" value="Chromosome 4"/>
</dbReference>
<dbReference type="EMBL" id="CM010718">
    <property type="protein sequence ID" value="RZC58621.1"/>
    <property type="molecule type" value="Genomic_DNA"/>
</dbReference>
<gene>
    <name evidence="1" type="ORF">C5167_005927</name>
</gene>
<dbReference type="AlphaFoldDB" id="A0A4Y7JFC2"/>
<keyword evidence="2" id="KW-1185">Reference proteome</keyword>
<evidence type="ECO:0000313" key="2">
    <source>
        <dbReference type="Proteomes" id="UP000316621"/>
    </source>
</evidence>
<dbReference type="Gramene" id="RZC58621">
    <property type="protein sequence ID" value="RZC58621"/>
    <property type="gene ID" value="C5167_005927"/>
</dbReference>
<evidence type="ECO:0000313" key="1">
    <source>
        <dbReference type="EMBL" id="RZC58621.1"/>
    </source>
</evidence>